<dbReference type="AlphaFoldDB" id="A0A2K1K8C6"/>
<reference evidence="1 3" key="2">
    <citation type="journal article" date="2018" name="Plant J.">
        <title>The Physcomitrella patens chromosome-scale assembly reveals moss genome structure and evolution.</title>
        <authorList>
            <person name="Lang D."/>
            <person name="Ullrich K.K."/>
            <person name="Murat F."/>
            <person name="Fuchs J."/>
            <person name="Jenkins J."/>
            <person name="Haas F.B."/>
            <person name="Piednoel M."/>
            <person name="Gundlach H."/>
            <person name="Van Bel M."/>
            <person name="Meyberg R."/>
            <person name="Vives C."/>
            <person name="Morata J."/>
            <person name="Symeonidi A."/>
            <person name="Hiss M."/>
            <person name="Muchero W."/>
            <person name="Kamisugi Y."/>
            <person name="Saleh O."/>
            <person name="Blanc G."/>
            <person name="Decker E.L."/>
            <person name="van Gessel N."/>
            <person name="Grimwood J."/>
            <person name="Hayes R.D."/>
            <person name="Graham S.W."/>
            <person name="Gunter L.E."/>
            <person name="McDaniel S.F."/>
            <person name="Hoernstein S.N.W."/>
            <person name="Larsson A."/>
            <person name="Li F.W."/>
            <person name="Perroud P.F."/>
            <person name="Phillips J."/>
            <person name="Ranjan P."/>
            <person name="Rokshar D.S."/>
            <person name="Rothfels C.J."/>
            <person name="Schneider L."/>
            <person name="Shu S."/>
            <person name="Stevenson D.W."/>
            <person name="Thummler F."/>
            <person name="Tillich M."/>
            <person name="Villarreal Aguilar J.C."/>
            <person name="Widiez T."/>
            <person name="Wong G.K."/>
            <person name="Wymore A."/>
            <person name="Zhang Y."/>
            <person name="Zimmer A.D."/>
            <person name="Quatrano R.S."/>
            <person name="Mayer K.F.X."/>
            <person name="Goodstein D."/>
            <person name="Casacuberta J.M."/>
            <person name="Vandepoele K."/>
            <person name="Reski R."/>
            <person name="Cuming A.C."/>
            <person name="Tuskan G.A."/>
            <person name="Maumus F."/>
            <person name="Salse J."/>
            <person name="Schmutz J."/>
            <person name="Rensing S.A."/>
        </authorList>
    </citation>
    <scope>NUCLEOTIDE SEQUENCE [LARGE SCALE GENOMIC DNA]</scope>
    <source>
        <strain evidence="2 3">cv. Gransden 2004</strain>
    </source>
</reference>
<sequence>MLYFVFHVWLRASLDEFSCFYIWPHSQIAGDRHFKCLEATLIDSINTKGFETLQLVMLRPLSWRKKDRQVPGCSKANQTCRLEFCDQKTMGSERKADSIIPRATLLSWRRNHDHHQAPSSS</sequence>
<accession>A0A2K1K8C6</accession>
<dbReference type="Gramene" id="Pp3c8_22350V3.1">
    <property type="protein sequence ID" value="Pp3c8_22350V3.1"/>
    <property type="gene ID" value="Pp3c8_22350"/>
</dbReference>
<gene>
    <name evidence="1" type="ORF">PHYPA_011927</name>
</gene>
<evidence type="ECO:0000313" key="2">
    <source>
        <dbReference type="EnsemblPlants" id="Pp3c8_22350V3.1"/>
    </source>
</evidence>
<evidence type="ECO:0000313" key="3">
    <source>
        <dbReference type="Proteomes" id="UP000006727"/>
    </source>
</evidence>
<dbReference type="EnsemblPlants" id="Pp3c8_22350V3.1">
    <property type="protein sequence ID" value="Pp3c8_22350V3.1"/>
    <property type="gene ID" value="Pp3c8_22350"/>
</dbReference>
<dbReference type="InParanoid" id="A0A2K1K8C6"/>
<proteinExistence type="predicted"/>
<protein>
    <submittedName>
        <fullName evidence="1 2">Uncharacterized protein</fullName>
    </submittedName>
</protein>
<evidence type="ECO:0000313" key="1">
    <source>
        <dbReference type="EMBL" id="PNR50030.1"/>
    </source>
</evidence>
<reference evidence="2" key="3">
    <citation type="submission" date="2020-12" db="UniProtKB">
        <authorList>
            <consortium name="EnsemblPlants"/>
        </authorList>
    </citation>
    <scope>IDENTIFICATION</scope>
</reference>
<reference evidence="1 3" key="1">
    <citation type="journal article" date="2008" name="Science">
        <title>The Physcomitrella genome reveals evolutionary insights into the conquest of land by plants.</title>
        <authorList>
            <person name="Rensing S."/>
            <person name="Lang D."/>
            <person name="Zimmer A."/>
            <person name="Terry A."/>
            <person name="Salamov A."/>
            <person name="Shapiro H."/>
            <person name="Nishiyama T."/>
            <person name="Perroud P.-F."/>
            <person name="Lindquist E."/>
            <person name="Kamisugi Y."/>
            <person name="Tanahashi T."/>
            <person name="Sakakibara K."/>
            <person name="Fujita T."/>
            <person name="Oishi K."/>
            <person name="Shin-I T."/>
            <person name="Kuroki Y."/>
            <person name="Toyoda A."/>
            <person name="Suzuki Y."/>
            <person name="Hashimoto A."/>
            <person name="Yamaguchi K."/>
            <person name="Sugano A."/>
            <person name="Kohara Y."/>
            <person name="Fujiyama A."/>
            <person name="Anterola A."/>
            <person name="Aoki S."/>
            <person name="Ashton N."/>
            <person name="Barbazuk W.B."/>
            <person name="Barker E."/>
            <person name="Bennetzen J."/>
            <person name="Bezanilla M."/>
            <person name="Blankenship R."/>
            <person name="Cho S.H."/>
            <person name="Dutcher S."/>
            <person name="Estelle M."/>
            <person name="Fawcett J.A."/>
            <person name="Gundlach H."/>
            <person name="Hanada K."/>
            <person name="Heyl A."/>
            <person name="Hicks K.A."/>
            <person name="Hugh J."/>
            <person name="Lohr M."/>
            <person name="Mayer K."/>
            <person name="Melkozernov A."/>
            <person name="Murata T."/>
            <person name="Nelson D."/>
            <person name="Pils B."/>
            <person name="Prigge M."/>
            <person name="Reiss B."/>
            <person name="Renner T."/>
            <person name="Rombauts S."/>
            <person name="Rushton P."/>
            <person name="Sanderfoot A."/>
            <person name="Schween G."/>
            <person name="Shiu S.-H."/>
            <person name="Stueber K."/>
            <person name="Theodoulou F.L."/>
            <person name="Tu H."/>
            <person name="Van de Peer Y."/>
            <person name="Verrier P.J."/>
            <person name="Waters E."/>
            <person name="Wood A."/>
            <person name="Yang L."/>
            <person name="Cove D."/>
            <person name="Cuming A."/>
            <person name="Hasebe M."/>
            <person name="Lucas S."/>
            <person name="Mishler D.B."/>
            <person name="Reski R."/>
            <person name="Grigoriev I."/>
            <person name="Quatrano R.S."/>
            <person name="Boore J.L."/>
        </authorList>
    </citation>
    <scope>NUCLEOTIDE SEQUENCE [LARGE SCALE GENOMIC DNA]</scope>
    <source>
        <strain evidence="2 3">cv. Gransden 2004</strain>
    </source>
</reference>
<dbReference type="Proteomes" id="UP000006727">
    <property type="component" value="Chromosome 8"/>
</dbReference>
<name>A0A2K1K8C6_PHYPA</name>
<organism evidence="1">
    <name type="scientific">Physcomitrium patens</name>
    <name type="common">Spreading-leaved earth moss</name>
    <name type="synonym">Physcomitrella patens</name>
    <dbReference type="NCBI Taxonomy" id="3218"/>
    <lineage>
        <taxon>Eukaryota</taxon>
        <taxon>Viridiplantae</taxon>
        <taxon>Streptophyta</taxon>
        <taxon>Embryophyta</taxon>
        <taxon>Bryophyta</taxon>
        <taxon>Bryophytina</taxon>
        <taxon>Bryopsida</taxon>
        <taxon>Funariidae</taxon>
        <taxon>Funariales</taxon>
        <taxon>Funariaceae</taxon>
        <taxon>Physcomitrium</taxon>
    </lineage>
</organism>
<dbReference type="EMBL" id="ABEU02000008">
    <property type="protein sequence ID" value="PNR50030.1"/>
    <property type="molecule type" value="Genomic_DNA"/>
</dbReference>
<keyword evidence="3" id="KW-1185">Reference proteome</keyword>